<dbReference type="ExpressionAtlas" id="A0A2K3CVZ5">
    <property type="expression patterns" value="baseline"/>
</dbReference>
<dbReference type="GO" id="GO:0005680">
    <property type="term" value="C:anaphase-promoting complex"/>
    <property type="evidence" value="ECO:0000318"/>
    <property type="project" value="GO_Central"/>
</dbReference>
<reference evidence="10 11" key="1">
    <citation type="journal article" date="2007" name="Science">
        <title>The Chlamydomonas genome reveals the evolution of key animal and plant functions.</title>
        <authorList>
            <person name="Merchant S.S."/>
            <person name="Prochnik S.E."/>
            <person name="Vallon O."/>
            <person name="Harris E.H."/>
            <person name="Karpowicz S.J."/>
            <person name="Witman G.B."/>
            <person name="Terry A."/>
            <person name="Salamov A."/>
            <person name="Fritz-Laylin L.K."/>
            <person name="Marechal-Drouard L."/>
            <person name="Marshall W.F."/>
            <person name="Qu L.H."/>
            <person name="Nelson D.R."/>
            <person name="Sanderfoot A.A."/>
            <person name="Spalding M.H."/>
            <person name="Kapitonov V.V."/>
            <person name="Ren Q."/>
            <person name="Ferris P."/>
            <person name="Lindquist E."/>
            <person name="Shapiro H."/>
            <person name="Lucas S.M."/>
            <person name="Grimwood J."/>
            <person name="Schmutz J."/>
            <person name="Cardol P."/>
            <person name="Cerutti H."/>
            <person name="Chanfreau G."/>
            <person name="Chen C.L."/>
            <person name="Cognat V."/>
            <person name="Croft M.T."/>
            <person name="Dent R."/>
            <person name="Dutcher S."/>
            <person name="Fernandez E."/>
            <person name="Fukuzawa H."/>
            <person name="Gonzalez-Ballester D."/>
            <person name="Gonzalez-Halphen D."/>
            <person name="Hallmann A."/>
            <person name="Hanikenne M."/>
            <person name="Hippler M."/>
            <person name="Inwood W."/>
            <person name="Jabbari K."/>
            <person name="Kalanon M."/>
            <person name="Kuras R."/>
            <person name="Lefebvre P.A."/>
            <person name="Lemaire S.D."/>
            <person name="Lobanov A.V."/>
            <person name="Lohr M."/>
            <person name="Manuell A."/>
            <person name="Meier I."/>
            <person name="Mets L."/>
            <person name="Mittag M."/>
            <person name="Mittelmeier T."/>
            <person name="Moroney J.V."/>
            <person name="Moseley J."/>
            <person name="Napoli C."/>
            <person name="Nedelcu A.M."/>
            <person name="Niyogi K."/>
            <person name="Novoselov S.V."/>
            <person name="Paulsen I.T."/>
            <person name="Pazour G."/>
            <person name="Purton S."/>
            <person name="Ral J.P."/>
            <person name="Riano-Pachon D.M."/>
            <person name="Riekhof W."/>
            <person name="Rymarquis L."/>
            <person name="Schroda M."/>
            <person name="Stern D."/>
            <person name="Umen J."/>
            <person name="Willows R."/>
            <person name="Wilson N."/>
            <person name="Zimmer S.L."/>
            <person name="Allmer J."/>
            <person name="Balk J."/>
            <person name="Bisova K."/>
            <person name="Chen C.J."/>
            <person name="Elias M."/>
            <person name="Gendler K."/>
            <person name="Hauser C."/>
            <person name="Lamb M.R."/>
            <person name="Ledford H."/>
            <person name="Long J.C."/>
            <person name="Minagawa J."/>
            <person name="Page M.D."/>
            <person name="Pan J."/>
            <person name="Pootakham W."/>
            <person name="Roje S."/>
            <person name="Rose A."/>
            <person name="Stahlberg E."/>
            <person name="Terauchi A.M."/>
            <person name="Yang P."/>
            <person name="Ball S."/>
            <person name="Bowler C."/>
            <person name="Dieckmann C.L."/>
            <person name="Gladyshev V.N."/>
            <person name="Green P."/>
            <person name="Jorgensen R."/>
            <person name="Mayfield S."/>
            <person name="Mueller-Roeber B."/>
            <person name="Rajamani S."/>
            <person name="Sayre R.T."/>
            <person name="Brokstein P."/>
            <person name="Dubchak I."/>
            <person name="Goodstein D."/>
            <person name="Hornick L."/>
            <person name="Huang Y.W."/>
            <person name="Jhaveri J."/>
            <person name="Luo Y."/>
            <person name="Martinez D."/>
            <person name="Ngau W.C."/>
            <person name="Otillar B."/>
            <person name="Poliakov A."/>
            <person name="Porter A."/>
            <person name="Szajkowski L."/>
            <person name="Werner G."/>
            <person name="Zhou K."/>
            <person name="Grigoriev I.V."/>
            <person name="Rokhsar D.S."/>
            <person name="Grossman A.R."/>
        </authorList>
    </citation>
    <scope>NUCLEOTIDE SEQUENCE [LARGE SCALE GENOMIC DNA]</scope>
    <source>
        <strain evidence="11">CC-503</strain>
    </source>
</reference>
<dbReference type="AlphaFoldDB" id="A0A2K3CVZ5"/>
<sequence>MDVERGPSASVPSPASPEGIAAELTQACHDLHARGLFQAAQWAAEQLVGLELHTSQLPGAGAWQHEQAHSQQGLSARPQAAAGPRLDPDENHPQYLLARCYFQAKEYRRAAHALAGLTGPLPTFLRLYATYLAGEKRREEERIERGGPLGRGGDVANPELEGLEAVLGEMLLLQPGQQQQQPEAVAAGGVQARQAPEAGGSGRGHQQQQQQDPFLLYLYGEVLAARGRGQEALEALTLSLRAYPCNWSAWQTVQSVCSGASGGSSASAATPPSAPSPGSFPPHHLLPPHAAASAAAASALPLPAGLPVHWAREFFLAAAALSGQQNQEALSRLQGLAQVFRGSLAVEASVAQAHYNLQNFDEAQALYEDLLARDPFRIEGADTFSNILFVKEAAAPLSVLAHRVAATDKYRPESCCVLGNYYSLQGSHEKAVECFRRALRLDPRCLAAWTLMGHEYMEVKNTPAAIDAYRRAIDVSPQDFRAWYGLGQAYELLKMPYYALYYYRRAAALRPTDARMWCALAQCYVHEQVGLTDAAIRAYQRAVEHNDPDGIAVHKLAKLYESRGDLDSAERLFRHSLQRLEGNGPQALYSSDAVEALSFLAERCKDTGRLAEAEELCARLMDAGGPAKERAKALAREIRSLATYGGGGREPGGGGGGGGPLAPHRGGLGLGLGLGPGGGLTHAPMDADTPMGGTPGGRSPPTARRPLGGALSFSRGGSIFAAAAGGPSVQRSGAGLRSGGGGGASASAAALAAEGGLLHLLGLSHLLEAAEAEAEGGGGGAGAAEAALEELVAAELGGCDPTAVLAVMQQLQHA</sequence>
<feature type="repeat" description="TPR" evidence="7">
    <location>
        <begin position="446"/>
        <end position="479"/>
    </location>
</feature>
<evidence type="ECO:0000256" key="7">
    <source>
        <dbReference type="PROSITE-ProRule" id="PRU00339"/>
    </source>
</evidence>
<dbReference type="Gramene" id="PNW72454">
    <property type="protein sequence ID" value="PNW72454"/>
    <property type="gene ID" value="CHLRE_16g681578v5"/>
</dbReference>
<dbReference type="InterPro" id="IPR019734">
    <property type="entry name" value="TPR_rpt"/>
</dbReference>
<feature type="region of interest" description="Disordered" evidence="8">
    <location>
        <begin position="137"/>
        <end position="157"/>
    </location>
</feature>
<keyword evidence="11" id="KW-1185">Reference proteome</keyword>
<feature type="repeat" description="TPR" evidence="7">
    <location>
        <begin position="480"/>
        <end position="513"/>
    </location>
</feature>
<dbReference type="SUPFAM" id="SSF48452">
    <property type="entry name" value="TPR-like"/>
    <property type="match status" value="2"/>
</dbReference>
<evidence type="ECO:0000256" key="6">
    <source>
        <dbReference type="ARBA" id="ARBA00023306"/>
    </source>
</evidence>
<dbReference type="InterPro" id="IPR011990">
    <property type="entry name" value="TPR-like_helical_dom_sf"/>
</dbReference>
<dbReference type="Pfam" id="PF00515">
    <property type="entry name" value="TPR_1"/>
    <property type="match status" value="1"/>
</dbReference>
<dbReference type="KEGG" id="cre:CHLRE_16g681578v5"/>
<evidence type="ECO:0000256" key="8">
    <source>
        <dbReference type="SAM" id="MobiDB-lite"/>
    </source>
</evidence>
<evidence type="ECO:0000256" key="2">
    <source>
        <dbReference type="ARBA" id="ARBA00022737"/>
    </source>
</evidence>
<dbReference type="PANTHER" id="PTHR12558:SF10">
    <property type="entry name" value="CELL DIVISION CYCLE PROTEIN 23 HOMOLOG"/>
    <property type="match status" value="1"/>
</dbReference>
<evidence type="ECO:0000313" key="10">
    <source>
        <dbReference type="EMBL" id="PNW72454.1"/>
    </source>
</evidence>
<dbReference type="Pfam" id="PF13414">
    <property type="entry name" value="TPR_11"/>
    <property type="match status" value="1"/>
</dbReference>
<evidence type="ECO:0000256" key="1">
    <source>
        <dbReference type="ARBA" id="ARBA00022618"/>
    </source>
</evidence>
<dbReference type="STRING" id="3055.A0A2K3CVZ5"/>
<feature type="repeat" description="TPR" evidence="7">
    <location>
        <begin position="412"/>
        <end position="445"/>
    </location>
</feature>
<dbReference type="GeneID" id="5724430"/>
<feature type="domain" description="Cdc23" evidence="9">
    <location>
        <begin position="21"/>
        <end position="260"/>
    </location>
</feature>
<accession>A0A2K3CVZ5</accession>
<organism evidence="10 11">
    <name type="scientific">Chlamydomonas reinhardtii</name>
    <name type="common">Chlamydomonas smithii</name>
    <dbReference type="NCBI Taxonomy" id="3055"/>
    <lineage>
        <taxon>Eukaryota</taxon>
        <taxon>Viridiplantae</taxon>
        <taxon>Chlorophyta</taxon>
        <taxon>core chlorophytes</taxon>
        <taxon>Chlorophyceae</taxon>
        <taxon>CS clade</taxon>
        <taxon>Chlamydomonadales</taxon>
        <taxon>Chlamydomonadaceae</taxon>
        <taxon>Chlamydomonas</taxon>
    </lineage>
</organism>
<keyword evidence="6" id="KW-0131">Cell cycle</keyword>
<dbReference type="PANTHER" id="PTHR12558">
    <property type="entry name" value="CELL DIVISION CYCLE 16,23,27"/>
    <property type="match status" value="1"/>
</dbReference>
<keyword evidence="1" id="KW-0132">Cell division</keyword>
<feature type="compositionally biased region" description="Gly residues" evidence="8">
    <location>
        <begin position="644"/>
        <end position="680"/>
    </location>
</feature>
<evidence type="ECO:0000256" key="5">
    <source>
        <dbReference type="ARBA" id="ARBA00022803"/>
    </source>
</evidence>
<dbReference type="FunCoup" id="A0A2K3CVZ5">
    <property type="interactions" value="1026"/>
</dbReference>
<keyword evidence="2" id="KW-0677">Repeat</keyword>
<protein>
    <recommendedName>
        <fullName evidence="9">Cdc23 domain-containing protein</fullName>
    </recommendedName>
</protein>
<dbReference type="InterPro" id="IPR007192">
    <property type="entry name" value="APC8"/>
</dbReference>
<dbReference type="SMART" id="SM00028">
    <property type="entry name" value="TPR"/>
    <property type="match status" value="7"/>
</dbReference>
<keyword evidence="3" id="KW-0498">Mitosis</keyword>
<evidence type="ECO:0000313" key="11">
    <source>
        <dbReference type="Proteomes" id="UP000006906"/>
    </source>
</evidence>
<dbReference type="GO" id="GO:0045842">
    <property type="term" value="P:positive regulation of mitotic metaphase/anaphase transition"/>
    <property type="evidence" value="ECO:0000318"/>
    <property type="project" value="GO_Central"/>
</dbReference>
<evidence type="ECO:0000256" key="3">
    <source>
        <dbReference type="ARBA" id="ARBA00022776"/>
    </source>
</evidence>
<dbReference type="PROSITE" id="PS50005">
    <property type="entry name" value="TPR"/>
    <property type="match status" value="3"/>
</dbReference>
<feature type="region of interest" description="Disordered" evidence="8">
    <location>
        <begin position="61"/>
        <end position="89"/>
    </location>
</feature>
<gene>
    <name evidence="10" type="ORF">CHLRE_16g681578v5</name>
</gene>
<name>A0A2K3CVZ5_CHLRE</name>
<feature type="region of interest" description="Disordered" evidence="8">
    <location>
        <begin position="177"/>
        <end position="207"/>
    </location>
</feature>
<dbReference type="GO" id="GO:0051301">
    <property type="term" value="P:cell division"/>
    <property type="evidence" value="ECO:0000318"/>
    <property type="project" value="GO_Central"/>
</dbReference>
<feature type="compositionally biased region" description="Low complexity" evidence="8">
    <location>
        <begin position="177"/>
        <end position="195"/>
    </location>
</feature>
<keyword evidence="4" id="KW-0833">Ubl conjugation pathway</keyword>
<dbReference type="GO" id="GO:0031145">
    <property type="term" value="P:anaphase-promoting complex-dependent catabolic process"/>
    <property type="evidence" value="ECO:0000318"/>
    <property type="project" value="GO_Central"/>
</dbReference>
<feature type="region of interest" description="Disordered" evidence="8">
    <location>
        <begin position="644"/>
        <end position="709"/>
    </location>
</feature>
<dbReference type="Proteomes" id="UP000006906">
    <property type="component" value="Chromosome 16"/>
</dbReference>
<feature type="region of interest" description="Disordered" evidence="8">
    <location>
        <begin position="261"/>
        <end position="287"/>
    </location>
</feature>
<dbReference type="Gene3D" id="1.25.40.10">
    <property type="entry name" value="Tetratricopeptide repeat domain"/>
    <property type="match status" value="3"/>
</dbReference>
<keyword evidence="5 7" id="KW-0802">TPR repeat</keyword>
<dbReference type="OrthoDB" id="10262026at2759"/>
<evidence type="ECO:0000256" key="4">
    <source>
        <dbReference type="ARBA" id="ARBA00022786"/>
    </source>
</evidence>
<dbReference type="RefSeq" id="XP_042916249.1">
    <property type="nucleotide sequence ID" value="XM_043071437.1"/>
</dbReference>
<dbReference type="GO" id="GO:0016567">
    <property type="term" value="P:protein ubiquitination"/>
    <property type="evidence" value="ECO:0000318"/>
    <property type="project" value="GO_Central"/>
</dbReference>
<evidence type="ECO:0000259" key="9">
    <source>
        <dbReference type="Pfam" id="PF04049"/>
    </source>
</evidence>
<dbReference type="Pfam" id="PF13432">
    <property type="entry name" value="TPR_16"/>
    <property type="match status" value="1"/>
</dbReference>
<dbReference type="InParanoid" id="A0A2K3CVZ5"/>
<dbReference type="EMBL" id="CM008977">
    <property type="protein sequence ID" value="PNW72454.1"/>
    <property type="molecule type" value="Genomic_DNA"/>
</dbReference>
<proteinExistence type="predicted"/>
<dbReference type="Pfam" id="PF04049">
    <property type="entry name" value="ANAPC8"/>
    <property type="match status" value="1"/>
</dbReference>